<keyword evidence="4" id="KW-1185">Reference proteome</keyword>
<reference evidence="3 4" key="1">
    <citation type="submission" date="2021-08" db="EMBL/GenBank/DDBJ databases">
        <authorList>
            <person name="Zhang D."/>
            <person name="Zhang A."/>
            <person name="Wang L."/>
        </authorList>
    </citation>
    <scope>NUCLEOTIDE SEQUENCE [LARGE SCALE GENOMIC DNA]</scope>
    <source>
        <strain evidence="3 4">WL0086</strain>
    </source>
</reference>
<feature type="domain" description="SGNH hydrolase-type esterase" evidence="1">
    <location>
        <begin position="135"/>
        <end position="310"/>
    </location>
</feature>
<dbReference type="Pfam" id="PF13472">
    <property type="entry name" value="Lipase_GDSL_2"/>
    <property type="match status" value="1"/>
</dbReference>
<feature type="domain" description="Carbohydrate esterase 2 N-terminal" evidence="2">
    <location>
        <begin position="16"/>
        <end position="126"/>
    </location>
</feature>
<name>A0ABZ1C418_9BACT</name>
<dbReference type="EMBL" id="CP139781">
    <property type="protein sequence ID" value="WRQ86092.1"/>
    <property type="molecule type" value="Genomic_DNA"/>
</dbReference>
<dbReference type="InterPro" id="IPR036514">
    <property type="entry name" value="SGNH_hydro_sf"/>
</dbReference>
<dbReference type="SUPFAM" id="SSF52266">
    <property type="entry name" value="SGNH hydrolase"/>
    <property type="match status" value="1"/>
</dbReference>
<dbReference type="PANTHER" id="PTHR37834">
    <property type="entry name" value="GDSL-LIKE LIPASE/ACYLHYDROLASE DOMAIN PROTEIN (AFU_ORTHOLOGUE AFUA_2G00620)"/>
    <property type="match status" value="1"/>
</dbReference>
<sequence length="358" mass="38903">MSHAETLPPTSPALTVIGRTAPTADGSGLLMAFPGIELRFTYTGEAPAIRLHADSDTCFFNLSINGAPDAVLQLEEGDNLVPLPSGPAPESGRLVSLVRRTEAWQGIVTFGGLEFDPTATQLLAAPAPRDRRVLVIGDSITTGHYVEQLPPTPDPTPRTNNAARTWGWILARSLGAEVNIVAYGGRGLIRTWDGRTDQANAPAFFERAVPDHPETPADPEYLWDHSRYTPDLIVIMLGQNDFNLGVPDAAHFKSTYRNLLSRLHRLHPDAAVILCGSPMQHPHPADPDSSDPEKRTTLYRWLHELATAAPALGFDSDRIAVVEVSHQPGTPLNAHPVVFQMEQIATEIAPTARQLTGW</sequence>
<dbReference type="Proteomes" id="UP000738431">
    <property type="component" value="Chromosome"/>
</dbReference>
<dbReference type="InterPro" id="IPR052762">
    <property type="entry name" value="PCW_deacetylase/CE"/>
</dbReference>
<organism evidence="3 4">
    <name type="scientific">Actomonas aquatica</name>
    <dbReference type="NCBI Taxonomy" id="2866162"/>
    <lineage>
        <taxon>Bacteria</taxon>
        <taxon>Pseudomonadati</taxon>
        <taxon>Verrucomicrobiota</taxon>
        <taxon>Opitutia</taxon>
        <taxon>Opitutales</taxon>
        <taxon>Opitutaceae</taxon>
        <taxon>Actomonas</taxon>
    </lineage>
</organism>
<protein>
    <submittedName>
        <fullName evidence="3">GDSL-type esterase/lipase family protein</fullName>
    </submittedName>
</protein>
<dbReference type="Gene3D" id="3.40.50.1110">
    <property type="entry name" value="SGNH hydrolase"/>
    <property type="match status" value="1"/>
</dbReference>
<evidence type="ECO:0000259" key="1">
    <source>
        <dbReference type="Pfam" id="PF13472"/>
    </source>
</evidence>
<gene>
    <name evidence="3" type="ORF">K1X11_014855</name>
</gene>
<evidence type="ECO:0000313" key="3">
    <source>
        <dbReference type="EMBL" id="WRQ86092.1"/>
    </source>
</evidence>
<dbReference type="PANTHER" id="PTHR37834:SF2">
    <property type="entry name" value="ESTERASE, SGNH HYDROLASE-TYPE"/>
    <property type="match status" value="1"/>
</dbReference>
<dbReference type="RefSeq" id="WP_221031602.1">
    <property type="nucleotide sequence ID" value="NZ_CP139781.1"/>
</dbReference>
<evidence type="ECO:0000259" key="2">
    <source>
        <dbReference type="Pfam" id="PF17996"/>
    </source>
</evidence>
<reference evidence="3 4" key="2">
    <citation type="submission" date="2023-12" db="EMBL/GenBank/DDBJ databases">
        <title>Description of an unclassified Opitutus bacterium of Verrucomicrobiota.</title>
        <authorList>
            <person name="Zhang D.-F."/>
        </authorList>
    </citation>
    <scope>NUCLEOTIDE SEQUENCE [LARGE SCALE GENOMIC DNA]</scope>
    <source>
        <strain evidence="3 4">WL0086</strain>
    </source>
</reference>
<dbReference type="InterPro" id="IPR040794">
    <property type="entry name" value="CE2_N"/>
</dbReference>
<dbReference type="Gene3D" id="2.60.120.260">
    <property type="entry name" value="Galactose-binding domain-like"/>
    <property type="match status" value="1"/>
</dbReference>
<accession>A0ABZ1C418</accession>
<dbReference type="Pfam" id="PF17996">
    <property type="entry name" value="CE2_N"/>
    <property type="match status" value="1"/>
</dbReference>
<dbReference type="InterPro" id="IPR013830">
    <property type="entry name" value="SGNH_hydro"/>
</dbReference>
<proteinExistence type="predicted"/>
<evidence type="ECO:0000313" key="4">
    <source>
        <dbReference type="Proteomes" id="UP000738431"/>
    </source>
</evidence>